<dbReference type="InterPro" id="IPR015421">
    <property type="entry name" value="PyrdxlP-dep_Trfase_major"/>
</dbReference>
<dbReference type="OrthoDB" id="5978656at2759"/>
<dbReference type="STRING" id="74557.A0A1V9YHC0"/>
<keyword evidence="4" id="KW-1185">Reference proteome</keyword>
<accession>A0A1V9YHC0</accession>
<gene>
    <name evidence="3" type="ORF">THRCLA_10776</name>
</gene>
<dbReference type="InterPro" id="IPR015422">
    <property type="entry name" value="PyrdxlP-dep_Trfase_small"/>
</dbReference>
<dbReference type="Pfam" id="PF00266">
    <property type="entry name" value="Aminotran_5"/>
    <property type="match status" value="1"/>
</dbReference>
<dbReference type="AlphaFoldDB" id="A0A1V9YHC0"/>
<comment type="caution">
    <text evidence="3">The sequence shown here is derived from an EMBL/GenBank/DDBJ whole genome shotgun (WGS) entry which is preliminary data.</text>
</comment>
<dbReference type="Proteomes" id="UP000243217">
    <property type="component" value="Unassembled WGS sequence"/>
</dbReference>
<proteinExistence type="predicted"/>
<dbReference type="InterPro" id="IPR000192">
    <property type="entry name" value="Aminotrans_V_dom"/>
</dbReference>
<dbReference type="SUPFAM" id="SSF53383">
    <property type="entry name" value="PLP-dependent transferases"/>
    <property type="match status" value="1"/>
</dbReference>
<dbReference type="InterPro" id="IPR015424">
    <property type="entry name" value="PyrdxlP-dep_Trfase"/>
</dbReference>
<name>A0A1V9YHC0_9STRA</name>
<dbReference type="PANTHER" id="PTHR43092">
    <property type="entry name" value="L-CYSTEINE DESULFHYDRASE"/>
    <property type="match status" value="1"/>
</dbReference>
<evidence type="ECO:0000313" key="3">
    <source>
        <dbReference type="EMBL" id="OQR85134.1"/>
    </source>
</evidence>
<feature type="domain" description="Aminotransferase class V" evidence="2">
    <location>
        <begin position="111"/>
        <end position="434"/>
    </location>
</feature>
<dbReference type="Gene3D" id="3.90.1150.10">
    <property type="entry name" value="Aspartate Aminotransferase, domain 1"/>
    <property type="match status" value="1"/>
</dbReference>
<evidence type="ECO:0000256" key="1">
    <source>
        <dbReference type="ARBA" id="ARBA00022898"/>
    </source>
</evidence>
<keyword evidence="1" id="KW-0663">Pyridoxal phosphate</keyword>
<evidence type="ECO:0000259" key="2">
    <source>
        <dbReference type="Pfam" id="PF00266"/>
    </source>
</evidence>
<organism evidence="3 4">
    <name type="scientific">Thraustotheca clavata</name>
    <dbReference type="NCBI Taxonomy" id="74557"/>
    <lineage>
        <taxon>Eukaryota</taxon>
        <taxon>Sar</taxon>
        <taxon>Stramenopiles</taxon>
        <taxon>Oomycota</taxon>
        <taxon>Saprolegniomycetes</taxon>
        <taxon>Saprolegniales</taxon>
        <taxon>Achlyaceae</taxon>
        <taxon>Thraustotheca</taxon>
    </lineage>
</organism>
<sequence length="442" mass="50009">MMLRWTGRRAFSIKSSGYSAIGSFHTPSIDDIFQLDEIHLPVTANLPSEPSLFGNEMRKHFFLDPSWTFINHGAFGASLRVGMDVAQQWREYGELQPLKFYDRELFFYMVDAIQELAHVLHATPKDVVLLPNATAGLNAVIQSIALTMQPGESIYSLDVAYGAVKKLINHVCQERKLVHESHRLTYSDSHNDDLILSQIEKTLPKEKCRLVVIDHITSNTATLLPVERIVQLCHSRGIPVLVDGAHGLLNLPLDLSKLQADYYVGNCHKWLGSPKGAAFLHVQPQHQKRIRPQIQSHGMNDGFQSSFMWTGLQDYSSLLSLPACLSFWAKHDFNAVRKYIHSTVDTAAILLEDNWKTSEGYDVPAHKKSSMRLVALPAKVFKTSFPATSNDAKLVQDALHFNHQIEVPVKCIEGRLYVRISCHVYNTMEDYEKLNFVIKSQM</sequence>
<dbReference type="Gene3D" id="3.40.640.10">
    <property type="entry name" value="Type I PLP-dependent aspartate aminotransferase-like (Major domain)"/>
    <property type="match status" value="1"/>
</dbReference>
<dbReference type="EMBL" id="JNBS01003886">
    <property type="protein sequence ID" value="OQR85134.1"/>
    <property type="molecule type" value="Genomic_DNA"/>
</dbReference>
<protein>
    <recommendedName>
        <fullName evidence="2">Aminotransferase class V domain-containing protein</fullName>
    </recommendedName>
</protein>
<evidence type="ECO:0000313" key="4">
    <source>
        <dbReference type="Proteomes" id="UP000243217"/>
    </source>
</evidence>
<reference evidence="3 4" key="1">
    <citation type="journal article" date="2014" name="Genome Biol. Evol.">
        <title>The secreted proteins of Achlya hypogyna and Thraustotheca clavata identify the ancestral oomycete secretome and reveal gene acquisitions by horizontal gene transfer.</title>
        <authorList>
            <person name="Misner I."/>
            <person name="Blouin N."/>
            <person name="Leonard G."/>
            <person name="Richards T.A."/>
            <person name="Lane C.E."/>
        </authorList>
    </citation>
    <scope>NUCLEOTIDE SEQUENCE [LARGE SCALE GENOMIC DNA]</scope>
    <source>
        <strain evidence="3 4">ATCC 34112</strain>
    </source>
</reference>
<dbReference type="PANTHER" id="PTHR43092:SF2">
    <property type="entry name" value="HERCYNYLCYSTEINE SULFOXIDE LYASE"/>
    <property type="match status" value="1"/>
</dbReference>